<dbReference type="InterPro" id="IPR036390">
    <property type="entry name" value="WH_DNA-bd_sf"/>
</dbReference>
<dbReference type="GeneID" id="66859627"/>
<dbReference type="InterPro" id="IPR000835">
    <property type="entry name" value="HTH_MarR-typ"/>
</dbReference>
<evidence type="ECO:0000313" key="2">
    <source>
        <dbReference type="EMBL" id="UNZ01299.1"/>
    </source>
</evidence>
<dbReference type="SUPFAM" id="SSF46785">
    <property type="entry name" value="Winged helix' DNA-binding domain"/>
    <property type="match status" value="1"/>
</dbReference>
<evidence type="ECO:0000313" key="3">
    <source>
        <dbReference type="Proteomes" id="UP000829494"/>
    </source>
</evidence>
<dbReference type="RefSeq" id="WP_003986180.1">
    <property type="nucleotide sequence ID" value="NZ_CP043497.1"/>
</dbReference>
<proteinExistence type="predicted"/>
<gene>
    <name evidence="2" type="ORF">SRIMR7_04025</name>
</gene>
<dbReference type="EMBL" id="CP094298">
    <property type="protein sequence ID" value="UNZ01299.1"/>
    <property type="molecule type" value="Genomic_DNA"/>
</dbReference>
<feature type="domain" description="HTH marR-type" evidence="1">
    <location>
        <begin position="23"/>
        <end position="162"/>
    </location>
</feature>
<dbReference type="PANTHER" id="PTHR33164:SF104">
    <property type="entry name" value="TRANSCRIPTIONAL REGULATORY PROTEIN"/>
    <property type="match status" value="1"/>
</dbReference>
<name>A0ABY3YYG3_STRRM</name>
<dbReference type="SMART" id="SM00347">
    <property type="entry name" value="HTH_MARR"/>
    <property type="match status" value="1"/>
</dbReference>
<dbReference type="Pfam" id="PF12802">
    <property type="entry name" value="MarR_2"/>
    <property type="match status" value="1"/>
</dbReference>
<dbReference type="PROSITE" id="PS50995">
    <property type="entry name" value="HTH_MARR_2"/>
    <property type="match status" value="1"/>
</dbReference>
<dbReference type="Gene3D" id="1.10.10.10">
    <property type="entry name" value="Winged helix-like DNA-binding domain superfamily/Winged helix DNA-binding domain"/>
    <property type="match status" value="1"/>
</dbReference>
<organism evidence="2 3">
    <name type="scientific">Streptomyces rimosus subsp. rimosus</name>
    <dbReference type="NCBI Taxonomy" id="132474"/>
    <lineage>
        <taxon>Bacteria</taxon>
        <taxon>Bacillati</taxon>
        <taxon>Actinomycetota</taxon>
        <taxon>Actinomycetes</taxon>
        <taxon>Kitasatosporales</taxon>
        <taxon>Streptomycetaceae</taxon>
        <taxon>Streptomyces</taxon>
    </lineage>
</organism>
<sequence>MTDHVDRVLAQWAEQAPDLDASPMAVVGRVKRLAHIIETELRAAYKSHDLDAAAFDVLATLRRSPPPHRLTPAALMHSSMVTSGAISQRLDRLEERGLITRTRRTHDARSFDVTLTEAGLELVDKALLDNVATQNRLLAGLTRTQRDRMAKDLRGLLESLGDIDRMR</sequence>
<evidence type="ECO:0000259" key="1">
    <source>
        <dbReference type="PROSITE" id="PS50995"/>
    </source>
</evidence>
<dbReference type="PANTHER" id="PTHR33164">
    <property type="entry name" value="TRANSCRIPTIONAL REGULATOR, MARR FAMILY"/>
    <property type="match status" value="1"/>
</dbReference>
<dbReference type="InterPro" id="IPR036388">
    <property type="entry name" value="WH-like_DNA-bd_sf"/>
</dbReference>
<protein>
    <submittedName>
        <fullName evidence="2">HTH-type transcriptional regulator</fullName>
    </submittedName>
</protein>
<reference evidence="2 3" key="1">
    <citation type="submission" date="2022-03" db="EMBL/GenBank/DDBJ databases">
        <title>Complete genome of Streptomyces rimosus ssp. rimosus R7 (=ATCC 10970).</title>
        <authorList>
            <person name="Beganovic S."/>
            <person name="Ruckert C."/>
            <person name="Busche T."/>
            <person name="Kalinowski J."/>
            <person name="Wittmann C."/>
        </authorList>
    </citation>
    <scope>NUCLEOTIDE SEQUENCE [LARGE SCALE GENOMIC DNA]</scope>
    <source>
        <strain evidence="2 3">R7</strain>
    </source>
</reference>
<keyword evidence="3" id="KW-1185">Reference proteome</keyword>
<accession>A0ABY3YYG3</accession>
<dbReference type="PRINTS" id="PR00598">
    <property type="entry name" value="HTHMARR"/>
</dbReference>
<dbReference type="Proteomes" id="UP000829494">
    <property type="component" value="Chromosome"/>
</dbReference>
<dbReference type="InterPro" id="IPR039422">
    <property type="entry name" value="MarR/SlyA-like"/>
</dbReference>